<evidence type="ECO:0000259" key="3">
    <source>
        <dbReference type="PROSITE" id="PS50053"/>
    </source>
</evidence>
<dbReference type="InterPro" id="IPR000626">
    <property type="entry name" value="Ubiquitin-like_dom"/>
</dbReference>
<dbReference type="eggNOG" id="ENOG502QZ0M">
    <property type="taxonomic scope" value="Eukaryota"/>
</dbReference>
<proteinExistence type="predicted"/>
<reference evidence="4 5" key="1">
    <citation type="journal article" date="2004" name="Science">
        <title>The genome of the diatom Thalassiosira pseudonana: ecology, evolution, and metabolism.</title>
        <authorList>
            <person name="Armbrust E.V."/>
            <person name="Berges J.A."/>
            <person name="Bowler C."/>
            <person name="Green B.R."/>
            <person name="Martinez D."/>
            <person name="Putnam N.H."/>
            <person name="Zhou S."/>
            <person name="Allen A.E."/>
            <person name="Apt K.E."/>
            <person name="Bechner M."/>
            <person name="Brzezinski M.A."/>
            <person name="Chaal B.K."/>
            <person name="Chiovitti A."/>
            <person name="Davis A.K."/>
            <person name="Demarest M.S."/>
            <person name="Detter J.C."/>
            <person name="Glavina T."/>
            <person name="Goodstein D."/>
            <person name="Hadi M.Z."/>
            <person name="Hellsten U."/>
            <person name="Hildebrand M."/>
            <person name="Jenkins B.D."/>
            <person name="Jurka J."/>
            <person name="Kapitonov V.V."/>
            <person name="Kroger N."/>
            <person name="Lau W.W."/>
            <person name="Lane T.W."/>
            <person name="Larimer F.W."/>
            <person name="Lippmeier J.C."/>
            <person name="Lucas S."/>
            <person name="Medina M."/>
            <person name="Montsant A."/>
            <person name="Obornik M."/>
            <person name="Parker M.S."/>
            <person name="Palenik B."/>
            <person name="Pazour G.J."/>
            <person name="Richardson P.M."/>
            <person name="Rynearson T.A."/>
            <person name="Saito M.A."/>
            <person name="Schwartz D.C."/>
            <person name="Thamatrakoln K."/>
            <person name="Valentin K."/>
            <person name="Vardi A."/>
            <person name="Wilkerson F.P."/>
            <person name="Rokhsar D.S."/>
        </authorList>
    </citation>
    <scope>NUCLEOTIDE SEQUENCE [LARGE SCALE GENOMIC DNA]</scope>
    <source>
        <strain evidence="4 5">CCMP1335</strain>
    </source>
</reference>
<gene>
    <name evidence="4" type="ORF">THAPSDRAFT_3876</name>
</gene>
<feature type="region of interest" description="Disordered" evidence="2">
    <location>
        <begin position="662"/>
        <end position="697"/>
    </location>
</feature>
<dbReference type="InterPro" id="IPR032714">
    <property type="entry name" value="DZIP1_N"/>
</dbReference>
<dbReference type="Pfam" id="PF13815">
    <property type="entry name" value="Dzip-like_N"/>
    <property type="match status" value="1"/>
</dbReference>
<evidence type="ECO:0000256" key="2">
    <source>
        <dbReference type="SAM" id="MobiDB-lite"/>
    </source>
</evidence>
<dbReference type="PANTHER" id="PTHR21502:SF3">
    <property type="entry name" value="CILIUM ASSEMBLY PROTEIN DZIP1L"/>
    <property type="match status" value="1"/>
</dbReference>
<feature type="region of interest" description="Disordered" evidence="2">
    <location>
        <begin position="195"/>
        <end position="217"/>
    </location>
</feature>
<dbReference type="Proteomes" id="UP000001449">
    <property type="component" value="Chromosome 3"/>
</dbReference>
<dbReference type="SUPFAM" id="SSF54236">
    <property type="entry name" value="Ubiquitin-like"/>
    <property type="match status" value="1"/>
</dbReference>
<keyword evidence="5" id="KW-1185">Reference proteome</keyword>
<feature type="compositionally biased region" description="Basic residues" evidence="2">
    <location>
        <begin position="667"/>
        <end position="682"/>
    </location>
</feature>
<organism evidence="4 5">
    <name type="scientific">Thalassiosira pseudonana</name>
    <name type="common">Marine diatom</name>
    <name type="synonym">Cyclotella nana</name>
    <dbReference type="NCBI Taxonomy" id="35128"/>
    <lineage>
        <taxon>Eukaryota</taxon>
        <taxon>Sar</taxon>
        <taxon>Stramenopiles</taxon>
        <taxon>Ochrophyta</taxon>
        <taxon>Bacillariophyta</taxon>
        <taxon>Coscinodiscophyceae</taxon>
        <taxon>Thalassiosirophycidae</taxon>
        <taxon>Thalassiosirales</taxon>
        <taxon>Thalassiosiraceae</taxon>
        <taxon>Thalassiosira</taxon>
    </lineage>
</organism>
<evidence type="ECO:0000313" key="5">
    <source>
        <dbReference type="Proteomes" id="UP000001449"/>
    </source>
</evidence>
<dbReference type="GO" id="GO:0008270">
    <property type="term" value="F:zinc ion binding"/>
    <property type="evidence" value="ECO:0007669"/>
    <property type="project" value="UniProtKB-KW"/>
</dbReference>
<protein>
    <recommendedName>
        <fullName evidence="3">Ubiquitin-like domain-containing protein</fullName>
    </recommendedName>
</protein>
<dbReference type="Gene3D" id="3.10.20.90">
    <property type="entry name" value="Phosphatidylinositol 3-kinase Catalytic Subunit, Chain A, domain 1"/>
    <property type="match status" value="1"/>
</dbReference>
<feature type="compositionally biased region" description="Basic and acidic residues" evidence="2">
    <location>
        <begin position="423"/>
        <end position="452"/>
    </location>
</feature>
<feature type="domain" description="Ubiquitin-like" evidence="3">
    <location>
        <begin position="221"/>
        <end position="299"/>
    </location>
</feature>
<dbReference type="GO" id="GO:0005737">
    <property type="term" value="C:cytoplasm"/>
    <property type="evidence" value="ECO:0000318"/>
    <property type="project" value="GO_Central"/>
</dbReference>
<dbReference type="InterPro" id="IPR051241">
    <property type="entry name" value="DZIP_RILPL"/>
</dbReference>
<reference evidence="4 5" key="2">
    <citation type="journal article" date="2008" name="Nature">
        <title>The Phaeodactylum genome reveals the evolutionary history of diatom genomes.</title>
        <authorList>
            <person name="Bowler C."/>
            <person name="Allen A.E."/>
            <person name="Badger J.H."/>
            <person name="Grimwood J."/>
            <person name="Jabbari K."/>
            <person name="Kuo A."/>
            <person name="Maheswari U."/>
            <person name="Martens C."/>
            <person name="Maumus F."/>
            <person name="Otillar R.P."/>
            <person name="Rayko E."/>
            <person name="Salamov A."/>
            <person name="Vandepoele K."/>
            <person name="Beszteri B."/>
            <person name="Gruber A."/>
            <person name="Heijde M."/>
            <person name="Katinka M."/>
            <person name="Mock T."/>
            <person name="Valentin K."/>
            <person name="Verret F."/>
            <person name="Berges J.A."/>
            <person name="Brownlee C."/>
            <person name="Cadoret J.P."/>
            <person name="Chiovitti A."/>
            <person name="Choi C.J."/>
            <person name="Coesel S."/>
            <person name="De Martino A."/>
            <person name="Detter J.C."/>
            <person name="Durkin C."/>
            <person name="Falciatore A."/>
            <person name="Fournet J."/>
            <person name="Haruta M."/>
            <person name="Huysman M.J."/>
            <person name="Jenkins B.D."/>
            <person name="Jiroutova K."/>
            <person name="Jorgensen R.E."/>
            <person name="Joubert Y."/>
            <person name="Kaplan A."/>
            <person name="Kroger N."/>
            <person name="Kroth P.G."/>
            <person name="La Roche J."/>
            <person name="Lindquist E."/>
            <person name="Lommer M."/>
            <person name="Martin-Jezequel V."/>
            <person name="Lopez P.J."/>
            <person name="Lucas S."/>
            <person name="Mangogna M."/>
            <person name="McGinnis K."/>
            <person name="Medlin L.K."/>
            <person name="Montsant A."/>
            <person name="Oudot-Le Secq M.P."/>
            <person name="Napoli C."/>
            <person name="Obornik M."/>
            <person name="Parker M.S."/>
            <person name="Petit J.L."/>
            <person name="Porcel B.M."/>
            <person name="Poulsen N."/>
            <person name="Robison M."/>
            <person name="Rychlewski L."/>
            <person name="Rynearson T.A."/>
            <person name="Schmutz J."/>
            <person name="Shapiro H."/>
            <person name="Siaut M."/>
            <person name="Stanley M."/>
            <person name="Sussman M.R."/>
            <person name="Taylor A.R."/>
            <person name="Vardi A."/>
            <person name="von Dassow P."/>
            <person name="Vyverman W."/>
            <person name="Willis A."/>
            <person name="Wyrwicz L.S."/>
            <person name="Rokhsar D.S."/>
            <person name="Weissenbach J."/>
            <person name="Armbrust E.V."/>
            <person name="Green B.R."/>
            <person name="Van de Peer Y."/>
            <person name="Grigoriev I.V."/>
        </authorList>
    </citation>
    <scope>NUCLEOTIDE SEQUENCE [LARGE SCALE GENOMIC DNA]</scope>
    <source>
        <strain evidence="4 5">CCMP1335</strain>
    </source>
</reference>
<feature type="compositionally biased region" description="Low complexity" evidence="2">
    <location>
        <begin position="202"/>
        <end position="212"/>
    </location>
</feature>
<dbReference type="EMBL" id="CM000640">
    <property type="protein sequence ID" value="EED93985.1"/>
    <property type="molecule type" value="Genomic_DNA"/>
</dbReference>
<dbReference type="RefSeq" id="XP_002288549.1">
    <property type="nucleotide sequence ID" value="XM_002288513.1"/>
</dbReference>
<dbReference type="InterPro" id="IPR029071">
    <property type="entry name" value="Ubiquitin-like_domsf"/>
</dbReference>
<dbReference type="KEGG" id="tps:THAPSDRAFT_3876"/>
<keyword evidence="1" id="KW-0175">Coiled coil</keyword>
<evidence type="ECO:0000256" key="1">
    <source>
        <dbReference type="ARBA" id="ARBA00023054"/>
    </source>
</evidence>
<dbReference type="GeneID" id="7445375"/>
<feature type="region of interest" description="Disordered" evidence="2">
    <location>
        <begin position="1"/>
        <end position="21"/>
    </location>
</feature>
<accession>B8BW77</accession>
<dbReference type="HOGENOM" id="CLU_395649_0_0_1"/>
<sequence length="697" mass="77277">MSKIEYNRNASSFEPMPPRTSEPTYAETLLYQKGFQFTARYGEDRIDLRDISRVDIHRIVKEVDIDTLQSFLEIITYADITEDDFDLYSNDCFVKLFQVSQLTLEYLLDVQDTLSANLNGLAKKYAAKKREMEVLSRNLAGQDAAVASLRDELHYTKQQLMNDGGRTSNIVARVDPSHFPSQQQRRIEVDLHNHEVDDEASSSESFSSKSSKPAATSNDTIQIHVVSSVHGKYLMLDVSDSITIRDLKELIFGQLGSSDGTSELFSFDAYAISHKGIALKDQSQTLVDAGVVDSSALILAPVQHRASPSGNDGSSVSSNVASKLQELIALSTTTQEELMEASRTLVRQASMQDEAKESFTQVVEAQLKTLEHTLIEEVQRRIHDVAAVFNSSHLHHRHHQQQAGPLIQSEQLVGDIESDDGAEEKKEDIHDDISTESAPQEHDAGESNPDRCVVDNVEFEPPFTIDCESPPMEINVSPGVVTGNDHFPKNDTTFKLPDSHCCYQSEASKLTSKYSSHEKLTPIPSQGYLDRGEKLPSPFKEEAVNESTDDPELSVLTPVTPPSLRKITLGEMEHFRFSEYESDDVASVDIDKSNIAKCDTFDSIPETTVAINAGVPGRALTADSDLQSIEVSQTYFESVAGTDSIVSDGNVGNKKSRFGWKESIKKQVPKKQSRFGWRKKGKTSPGLSAQKGKLYNL</sequence>
<dbReference type="InParanoid" id="B8BW77"/>
<dbReference type="PROSITE" id="PS50053">
    <property type="entry name" value="UBIQUITIN_2"/>
    <property type="match status" value="1"/>
</dbReference>
<evidence type="ECO:0000313" key="4">
    <source>
        <dbReference type="EMBL" id="EED93985.1"/>
    </source>
</evidence>
<dbReference type="PANTHER" id="PTHR21502">
    <property type="entry name" value="ZINC FINGER PROTEIN DZIP1"/>
    <property type="match status" value="1"/>
</dbReference>
<dbReference type="AlphaFoldDB" id="B8BW77"/>
<feature type="region of interest" description="Disordered" evidence="2">
    <location>
        <begin position="417"/>
        <end position="452"/>
    </location>
</feature>
<dbReference type="PaxDb" id="35128-Thaps3876"/>
<name>B8BW77_THAPS</name>